<comment type="caution">
    <text evidence="1">The sequence shown here is derived from an EMBL/GenBank/DDBJ whole genome shotgun (WGS) entry which is preliminary data.</text>
</comment>
<organism evidence="1 2">
    <name type="scientific">Deinandra increscens subsp. villosa</name>
    <dbReference type="NCBI Taxonomy" id="3103831"/>
    <lineage>
        <taxon>Eukaryota</taxon>
        <taxon>Viridiplantae</taxon>
        <taxon>Streptophyta</taxon>
        <taxon>Embryophyta</taxon>
        <taxon>Tracheophyta</taxon>
        <taxon>Spermatophyta</taxon>
        <taxon>Magnoliopsida</taxon>
        <taxon>eudicotyledons</taxon>
        <taxon>Gunneridae</taxon>
        <taxon>Pentapetalae</taxon>
        <taxon>asterids</taxon>
        <taxon>campanulids</taxon>
        <taxon>Asterales</taxon>
        <taxon>Asteraceae</taxon>
        <taxon>Asteroideae</taxon>
        <taxon>Heliantheae alliance</taxon>
        <taxon>Madieae</taxon>
        <taxon>Madiinae</taxon>
        <taxon>Deinandra</taxon>
    </lineage>
</organism>
<reference evidence="1 2" key="1">
    <citation type="submission" date="2024-04" db="EMBL/GenBank/DDBJ databases">
        <title>The reference genome of an endangered Asteraceae, Deinandra increscens subsp. villosa, native to the Central Coast of California.</title>
        <authorList>
            <person name="Guilliams M."/>
            <person name="Hasenstab-Lehman K."/>
            <person name="Meyer R."/>
            <person name="Mcevoy S."/>
        </authorList>
    </citation>
    <scope>NUCLEOTIDE SEQUENCE [LARGE SCALE GENOMIC DNA]</scope>
    <source>
        <tissue evidence="1">Leaf</tissue>
    </source>
</reference>
<evidence type="ECO:0000313" key="2">
    <source>
        <dbReference type="Proteomes" id="UP001408789"/>
    </source>
</evidence>
<name>A0AAP0H5B5_9ASTR</name>
<dbReference type="AlphaFoldDB" id="A0AAP0H5B5"/>
<proteinExistence type="predicted"/>
<keyword evidence="2" id="KW-1185">Reference proteome</keyword>
<dbReference type="EMBL" id="JBCNJP010000007">
    <property type="protein sequence ID" value="KAK9075433.1"/>
    <property type="molecule type" value="Genomic_DNA"/>
</dbReference>
<sequence>MVLYGQMLIKKVKKQYQERLQVDAVVFTEELKTLYVTINEGFPLEYIVDMPLHLCLFEMITVKPSDVMIAMHVQLVLLNGNKLEGEVPEDLYSVGVYGRAIEYDLQQLEELKRKGVIDNKEDDESTDALIKRFCLA</sequence>
<accession>A0AAP0H5B5</accession>
<protein>
    <submittedName>
        <fullName evidence="1">Uncharacterized protein</fullName>
    </submittedName>
</protein>
<gene>
    <name evidence="1" type="ORF">SSX86_003756</name>
</gene>
<dbReference type="Proteomes" id="UP001408789">
    <property type="component" value="Unassembled WGS sequence"/>
</dbReference>
<evidence type="ECO:0000313" key="1">
    <source>
        <dbReference type="EMBL" id="KAK9075433.1"/>
    </source>
</evidence>